<dbReference type="Proteomes" id="UP000184476">
    <property type="component" value="Unassembled WGS sequence"/>
</dbReference>
<evidence type="ECO:0000313" key="3">
    <source>
        <dbReference type="Proteomes" id="UP000184476"/>
    </source>
</evidence>
<feature type="chain" id="PRO_5038901936" description="Lipoprotein" evidence="1">
    <location>
        <begin position="22"/>
        <end position="189"/>
    </location>
</feature>
<feature type="signal peptide" evidence="1">
    <location>
        <begin position="1"/>
        <end position="21"/>
    </location>
</feature>
<gene>
    <name evidence="2" type="ORF">SAMN05444392_102293</name>
</gene>
<keyword evidence="1" id="KW-0732">Signal</keyword>
<dbReference type="EMBL" id="FQVL01000002">
    <property type="protein sequence ID" value="SHE66662.1"/>
    <property type="molecule type" value="Genomic_DNA"/>
</dbReference>
<evidence type="ECO:0000256" key="1">
    <source>
        <dbReference type="SAM" id="SignalP"/>
    </source>
</evidence>
<reference evidence="2 3" key="1">
    <citation type="submission" date="2016-11" db="EMBL/GenBank/DDBJ databases">
        <authorList>
            <person name="Jaros S."/>
            <person name="Januszkiewicz K."/>
            <person name="Wedrychowicz H."/>
        </authorList>
    </citation>
    <scope>NUCLEOTIDE SEQUENCE [LARGE SCALE GENOMIC DNA]</scope>
    <source>
        <strain evidence="2 3">DSM 44666</strain>
    </source>
</reference>
<evidence type="ECO:0000313" key="2">
    <source>
        <dbReference type="EMBL" id="SHE66662.1"/>
    </source>
</evidence>
<keyword evidence="3" id="KW-1185">Reference proteome</keyword>
<sequence>MAKMYSLLLILLLLVGCQSPIEDPYAKNTPTTDKPKEKEIKSVVQKSNNESKGLSVAGLGGSIEAFERIFGKNKGTEMLGNFGGGNLVVFADNRASNITLKFKQPYTSKEQALNFAMTFSPKDAKMIKEYNHTAITPNDRKIIVFESATLAKQFDKMSFIGSKPGTFIISLKLDDKKYTGAVLGLGNNP</sequence>
<name>A0A1M4VCG8_9BACL</name>
<organism evidence="2 3">
    <name type="scientific">Seinonella peptonophila</name>
    <dbReference type="NCBI Taxonomy" id="112248"/>
    <lineage>
        <taxon>Bacteria</taxon>
        <taxon>Bacillati</taxon>
        <taxon>Bacillota</taxon>
        <taxon>Bacilli</taxon>
        <taxon>Bacillales</taxon>
        <taxon>Thermoactinomycetaceae</taxon>
        <taxon>Seinonella</taxon>
    </lineage>
</organism>
<dbReference type="OrthoDB" id="2612782at2"/>
<dbReference type="AlphaFoldDB" id="A0A1M4VCG8"/>
<evidence type="ECO:0008006" key="4">
    <source>
        <dbReference type="Google" id="ProtNLM"/>
    </source>
</evidence>
<dbReference type="RefSeq" id="WP_073153754.1">
    <property type="nucleotide sequence ID" value="NZ_FQVL01000002.1"/>
</dbReference>
<proteinExistence type="predicted"/>
<protein>
    <recommendedName>
        <fullName evidence="4">Lipoprotein</fullName>
    </recommendedName>
</protein>
<dbReference type="STRING" id="112248.SAMN05444392_102293"/>
<accession>A0A1M4VCG8</accession>
<dbReference type="PROSITE" id="PS51257">
    <property type="entry name" value="PROKAR_LIPOPROTEIN"/>
    <property type="match status" value="1"/>
</dbReference>